<dbReference type="OrthoDB" id="9794448at2"/>
<dbReference type="AlphaFoldDB" id="A0A318P814"/>
<dbReference type="InterPro" id="IPR013978">
    <property type="entry name" value="MEKHLA"/>
</dbReference>
<dbReference type="InterPro" id="IPR035965">
    <property type="entry name" value="PAS-like_dom_sf"/>
</dbReference>
<gene>
    <name evidence="2" type="ORF">CT690_00590</name>
</gene>
<name>A0A318P814_SERPL</name>
<sequence>MPSSELIDLIQRIDSAYRQWTGGGLPGPQAATADQHFLWLHQQAPYSLLAHGGGVDPVFIYANHCAQQCFGYSFDEFIALPSRLSASPVDRAERQQLLDKTTRQGIAQGYQGLRVDKFGNAFTIYDCAVWQIPGGGQGALFWPQPKRRPGWFNHRRTCTVQNDKG</sequence>
<evidence type="ECO:0000259" key="1">
    <source>
        <dbReference type="Pfam" id="PF08670"/>
    </source>
</evidence>
<proteinExistence type="predicted"/>
<organism evidence="2 3">
    <name type="scientific">Serratia plymuthica</name>
    <dbReference type="NCBI Taxonomy" id="82996"/>
    <lineage>
        <taxon>Bacteria</taxon>
        <taxon>Pseudomonadati</taxon>
        <taxon>Pseudomonadota</taxon>
        <taxon>Gammaproteobacteria</taxon>
        <taxon>Enterobacterales</taxon>
        <taxon>Yersiniaceae</taxon>
        <taxon>Serratia</taxon>
    </lineage>
</organism>
<comment type="caution">
    <text evidence="2">The sequence shown here is derived from an EMBL/GenBank/DDBJ whole genome shotgun (WGS) entry which is preliminary data.</text>
</comment>
<accession>A0A318P814</accession>
<dbReference type="RefSeq" id="WP_004943847.1">
    <property type="nucleotide sequence ID" value="NZ_CP185735.1"/>
</dbReference>
<dbReference type="Proteomes" id="UP000248196">
    <property type="component" value="Unassembled WGS sequence"/>
</dbReference>
<dbReference type="SUPFAM" id="SSF55785">
    <property type="entry name" value="PYP-like sensor domain (PAS domain)"/>
    <property type="match status" value="1"/>
</dbReference>
<dbReference type="Pfam" id="PF08670">
    <property type="entry name" value="MEKHLA"/>
    <property type="match status" value="1"/>
</dbReference>
<evidence type="ECO:0000313" key="3">
    <source>
        <dbReference type="Proteomes" id="UP000248196"/>
    </source>
</evidence>
<evidence type="ECO:0000313" key="2">
    <source>
        <dbReference type="EMBL" id="PYD39816.1"/>
    </source>
</evidence>
<dbReference type="EMBL" id="PESE01000001">
    <property type="protein sequence ID" value="PYD39816.1"/>
    <property type="molecule type" value="Genomic_DNA"/>
</dbReference>
<protein>
    <submittedName>
        <fullName evidence="2">MEKHLA domain-containing protein</fullName>
    </submittedName>
</protein>
<feature type="domain" description="MEKHLA" evidence="1">
    <location>
        <begin position="8"/>
        <end position="132"/>
    </location>
</feature>
<reference evidence="2 3" key="1">
    <citation type="submission" date="2017-11" db="EMBL/GenBank/DDBJ databases">
        <title>Genome sequence of the oocydin A producing rhizobacterium Serratia plymuthica 4Rx5.</title>
        <authorList>
            <person name="Matilla M.A."/>
            <person name="Udaondo Z."/>
            <person name="Salmond G.P.C."/>
        </authorList>
    </citation>
    <scope>NUCLEOTIDE SEQUENCE [LARGE SCALE GENOMIC DNA]</scope>
    <source>
        <strain evidence="2 3">4Rx5</strain>
    </source>
</reference>